<protein>
    <recommendedName>
        <fullName evidence="1">GH18 domain-containing protein</fullName>
    </recommendedName>
</protein>
<dbReference type="InterPro" id="IPR050314">
    <property type="entry name" value="Glycosyl_Hydrlase_18"/>
</dbReference>
<sequence length="195" mass="22145">MRISPFLLGLYSKYPTAITSLIYISNTFFLQYLIIDLFIKKGLPPSKILITIPAMGNLFLVQRVLQNEQDANGSFTFLGSYLIHMNEVPGNVFHRDIMRIIRNSSLEWIIRRNEETKEPYAFTRTTLCASYEDTTSMEFKAKYVLEKGLGGIGIYSIDMEDSEGTTGEGRFPLTRADYNALSRGLQTVDIATEQT</sequence>
<dbReference type="GO" id="GO:0005576">
    <property type="term" value="C:extracellular region"/>
    <property type="evidence" value="ECO:0007669"/>
    <property type="project" value="TreeGrafter"/>
</dbReference>
<dbReference type="OrthoDB" id="10066324at2759"/>
<evidence type="ECO:0000259" key="1">
    <source>
        <dbReference type="PROSITE" id="PS51910"/>
    </source>
</evidence>
<dbReference type="EMBL" id="KZ309718">
    <property type="protein sequence ID" value="KAG8239575.1"/>
    <property type="molecule type" value="Genomic_DNA"/>
</dbReference>
<evidence type="ECO:0000313" key="3">
    <source>
        <dbReference type="Proteomes" id="UP000792457"/>
    </source>
</evidence>
<keyword evidence="3" id="KW-1185">Reference proteome</keyword>
<dbReference type="AlphaFoldDB" id="A0A8K0KRA9"/>
<comment type="caution">
    <text evidence="2">The sequence shown here is derived from an EMBL/GenBank/DDBJ whole genome shotgun (WGS) entry which is preliminary data.</text>
</comment>
<dbReference type="GO" id="GO:0008061">
    <property type="term" value="F:chitin binding"/>
    <property type="evidence" value="ECO:0007669"/>
    <property type="project" value="TreeGrafter"/>
</dbReference>
<accession>A0A8K0KRA9</accession>
<dbReference type="InterPro" id="IPR029070">
    <property type="entry name" value="Chitinase_insertion_sf"/>
</dbReference>
<dbReference type="GO" id="GO:0006032">
    <property type="term" value="P:chitin catabolic process"/>
    <property type="evidence" value="ECO:0007669"/>
    <property type="project" value="TreeGrafter"/>
</dbReference>
<proteinExistence type="predicted"/>
<reference evidence="2" key="2">
    <citation type="submission" date="2017-10" db="EMBL/GenBank/DDBJ databases">
        <title>Ladona fulva Genome sequencing and assembly.</title>
        <authorList>
            <person name="Murali S."/>
            <person name="Richards S."/>
            <person name="Bandaranaike D."/>
            <person name="Bellair M."/>
            <person name="Blankenburg K."/>
            <person name="Chao H."/>
            <person name="Dinh H."/>
            <person name="Doddapaneni H."/>
            <person name="Dugan-Rocha S."/>
            <person name="Elkadiri S."/>
            <person name="Gnanaolivu R."/>
            <person name="Hernandez B."/>
            <person name="Skinner E."/>
            <person name="Javaid M."/>
            <person name="Lee S."/>
            <person name="Li M."/>
            <person name="Ming W."/>
            <person name="Munidasa M."/>
            <person name="Muniz J."/>
            <person name="Nguyen L."/>
            <person name="Hughes D."/>
            <person name="Osuji N."/>
            <person name="Pu L.-L."/>
            <person name="Puazo M."/>
            <person name="Qu C."/>
            <person name="Quiroz J."/>
            <person name="Raj R."/>
            <person name="Weissenberger G."/>
            <person name="Xin Y."/>
            <person name="Zou X."/>
            <person name="Han Y."/>
            <person name="Worley K."/>
            <person name="Muzny D."/>
            <person name="Gibbs R."/>
        </authorList>
    </citation>
    <scope>NUCLEOTIDE SEQUENCE</scope>
    <source>
        <strain evidence="2">Sampled in the wild</strain>
    </source>
</reference>
<dbReference type="GO" id="GO:0005975">
    <property type="term" value="P:carbohydrate metabolic process"/>
    <property type="evidence" value="ECO:0007669"/>
    <property type="project" value="InterPro"/>
</dbReference>
<dbReference type="PANTHER" id="PTHR11177">
    <property type="entry name" value="CHITINASE"/>
    <property type="match status" value="1"/>
</dbReference>
<name>A0A8K0KRA9_LADFU</name>
<dbReference type="GO" id="GO:0004568">
    <property type="term" value="F:chitinase activity"/>
    <property type="evidence" value="ECO:0007669"/>
    <property type="project" value="TreeGrafter"/>
</dbReference>
<dbReference type="PANTHER" id="PTHR11177:SF317">
    <property type="entry name" value="CHITINASE 12-RELATED"/>
    <property type="match status" value="1"/>
</dbReference>
<dbReference type="Proteomes" id="UP000792457">
    <property type="component" value="Unassembled WGS sequence"/>
</dbReference>
<dbReference type="Pfam" id="PF00704">
    <property type="entry name" value="Glyco_hydro_18"/>
    <property type="match status" value="1"/>
</dbReference>
<gene>
    <name evidence="2" type="ORF">J437_LFUL019284</name>
</gene>
<reference evidence="2" key="1">
    <citation type="submission" date="2013-04" db="EMBL/GenBank/DDBJ databases">
        <authorList>
            <person name="Qu J."/>
            <person name="Murali S.C."/>
            <person name="Bandaranaike D."/>
            <person name="Bellair M."/>
            <person name="Blankenburg K."/>
            <person name="Chao H."/>
            <person name="Dinh H."/>
            <person name="Doddapaneni H."/>
            <person name="Downs B."/>
            <person name="Dugan-Rocha S."/>
            <person name="Elkadiri S."/>
            <person name="Gnanaolivu R.D."/>
            <person name="Hernandez B."/>
            <person name="Javaid M."/>
            <person name="Jayaseelan J.C."/>
            <person name="Lee S."/>
            <person name="Li M."/>
            <person name="Ming W."/>
            <person name="Munidasa M."/>
            <person name="Muniz J."/>
            <person name="Nguyen L."/>
            <person name="Ongeri F."/>
            <person name="Osuji N."/>
            <person name="Pu L.-L."/>
            <person name="Puazo M."/>
            <person name="Qu C."/>
            <person name="Quiroz J."/>
            <person name="Raj R."/>
            <person name="Weissenberger G."/>
            <person name="Xin Y."/>
            <person name="Zou X."/>
            <person name="Han Y."/>
            <person name="Richards S."/>
            <person name="Worley K."/>
            <person name="Muzny D."/>
            <person name="Gibbs R."/>
        </authorList>
    </citation>
    <scope>NUCLEOTIDE SEQUENCE</scope>
    <source>
        <strain evidence="2">Sampled in the wild</strain>
    </source>
</reference>
<feature type="domain" description="GH18" evidence="1">
    <location>
        <begin position="1"/>
        <end position="184"/>
    </location>
</feature>
<dbReference type="Gene3D" id="3.20.20.80">
    <property type="entry name" value="Glycosidases"/>
    <property type="match status" value="1"/>
</dbReference>
<organism evidence="2 3">
    <name type="scientific">Ladona fulva</name>
    <name type="common">Scarce chaser dragonfly</name>
    <name type="synonym">Libellula fulva</name>
    <dbReference type="NCBI Taxonomy" id="123851"/>
    <lineage>
        <taxon>Eukaryota</taxon>
        <taxon>Metazoa</taxon>
        <taxon>Ecdysozoa</taxon>
        <taxon>Arthropoda</taxon>
        <taxon>Hexapoda</taxon>
        <taxon>Insecta</taxon>
        <taxon>Pterygota</taxon>
        <taxon>Palaeoptera</taxon>
        <taxon>Odonata</taxon>
        <taxon>Epiprocta</taxon>
        <taxon>Anisoptera</taxon>
        <taxon>Libelluloidea</taxon>
        <taxon>Libellulidae</taxon>
        <taxon>Ladona</taxon>
    </lineage>
</organism>
<dbReference type="InterPro" id="IPR001223">
    <property type="entry name" value="Glyco_hydro18_cat"/>
</dbReference>
<dbReference type="PROSITE" id="PS51910">
    <property type="entry name" value="GH18_2"/>
    <property type="match status" value="1"/>
</dbReference>
<dbReference type="InterPro" id="IPR017853">
    <property type="entry name" value="GH"/>
</dbReference>
<dbReference type="SUPFAM" id="SSF51445">
    <property type="entry name" value="(Trans)glycosidases"/>
    <property type="match status" value="1"/>
</dbReference>
<dbReference type="Gene3D" id="3.10.50.10">
    <property type="match status" value="1"/>
</dbReference>
<evidence type="ECO:0000313" key="2">
    <source>
        <dbReference type="EMBL" id="KAG8239575.1"/>
    </source>
</evidence>